<keyword evidence="4" id="KW-0805">Transcription regulation</keyword>
<dbReference type="InterPro" id="IPR036390">
    <property type="entry name" value="WH_DNA-bd_sf"/>
</dbReference>
<dbReference type="SMART" id="SM00415">
    <property type="entry name" value="HSF"/>
    <property type="match status" value="1"/>
</dbReference>
<gene>
    <name evidence="13" type="ORF">ZIOFF_000424</name>
</gene>
<keyword evidence="3" id="KW-0597">Phosphoprotein</keyword>
<feature type="coiled-coil region" evidence="10">
    <location>
        <begin position="123"/>
        <end position="171"/>
    </location>
</feature>
<dbReference type="PROSITE" id="PS00434">
    <property type="entry name" value="HSF_DOMAIN"/>
    <property type="match status" value="1"/>
</dbReference>
<dbReference type="GO" id="GO:0006357">
    <property type="term" value="P:regulation of transcription by RNA polymerase II"/>
    <property type="evidence" value="ECO:0007669"/>
    <property type="project" value="TreeGrafter"/>
</dbReference>
<evidence type="ECO:0000256" key="6">
    <source>
        <dbReference type="ARBA" id="ARBA00023125"/>
    </source>
</evidence>
<evidence type="ECO:0000256" key="11">
    <source>
        <dbReference type="SAM" id="MobiDB-lite"/>
    </source>
</evidence>
<dbReference type="PANTHER" id="PTHR10015">
    <property type="entry name" value="HEAT SHOCK TRANSCRIPTION FACTOR"/>
    <property type="match status" value="1"/>
</dbReference>
<keyword evidence="8" id="KW-0539">Nucleus</keyword>
<dbReference type="Pfam" id="PF00447">
    <property type="entry name" value="HSF_DNA-bind"/>
    <property type="match status" value="1"/>
</dbReference>
<protein>
    <recommendedName>
        <fullName evidence="12">HSF-type DNA-binding domain-containing protein</fullName>
    </recommendedName>
</protein>
<evidence type="ECO:0000256" key="2">
    <source>
        <dbReference type="ARBA" id="ARBA00011233"/>
    </source>
</evidence>
<evidence type="ECO:0000313" key="14">
    <source>
        <dbReference type="Proteomes" id="UP000734854"/>
    </source>
</evidence>
<evidence type="ECO:0000256" key="9">
    <source>
        <dbReference type="RuleBase" id="RU004020"/>
    </source>
</evidence>
<dbReference type="FunFam" id="1.10.10.10:FF:000057">
    <property type="entry name" value="Heat shock transcription factor 1"/>
    <property type="match status" value="1"/>
</dbReference>
<evidence type="ECO:0000259" key="12">
    <source>
        <dbReference type="PROSITE" id="PS00434"/>
    </source>
</evidence>
<dbReference type="Proteomes" id="UP000734854">
    <property type="component" value="Unassembled WGS sequence"/>
</dbReference>
<comment type="caution">
    <text evidence="13">The sequence shown here is derived from an EMBL/GenBank/DDBJ whole genome shotgun (WGS) entry which is preliminary data.</text>
</comment>
<keyword evidence="7" id="KW-0804">Transcription</keyword>
<sequence>MEGGASGAGGGPAPFLLKTYEMVDDASTNGIVSWSSTNASFVVWNHTEFAARLLPTYFKHNNFSSFIRQLNTYGFRKIDPERWEFSNDDFVKGQKHLLKNIHRRKPIHSHSHPSGGVFPDAERTALEDEVEQLSREKSSLESSLFKVKEQQSGTEIQIEDLERRVMNMEQRQLKMVAFLQRAMKNPQLMESLTKMASATSIDVSAINRKRRLPSDGDYCRDCSDNSFCDDTGFMLDQDFCEKLKLGLCSAVPADSDVVILNTQHFDHELPECPPQVSETLQLRDAGAPVSPSKNDLFARAVDEDDVLLPCRLSLTLSMEIDADDLSSSTQRHNDLNTPVAGMQNMTADSAADDAEAVSCEANDASSAPSGGTNDVRLFDPPVHLASELYGLVLNQSIMISIQQRMANKTRLLLTSFLLLLFLLGKKSTASELSSEESRRLLWAATGKKYISYEALRRDVVISSLACTLYFVASQPAALLLLAVAQLLKLTWWVSAGALGFVADLLRSALTHAIGLLANAVTSVAWALIEAVSNAATGSAQVAASGAAEAVSGLVAQVVDGMWGRLERNR</sequence>
<keyword evidence="10" id="KW-0175">Coiled coil</keyword>
<accession>A0A8J5HTN2</accession>
<dbReference type="InterPro" id="IPR000232">
    <property type="entry name" value="HSF_DNA-bd"/>
</dbReference>
<evidence type="ECO:0000256" key="1">
    <source>
        <dbReference type="ARBA" id="ARBA00004123"/>
    </source>
</evidence>
<proteinExistence type="inferred from homology"/>
<keyword evidence="14" id="KW-1185">Reference proteome</keyword>
<evidence type="ECO:0000256" key="3">
    <source>
        <dbReference type="ARBA" id="ARBA00022553"/>
    </source>
</evidence>
<dbReference type="SUPFAM" id="SSF46785">
    <property type="entry name" value="Winged helix' DNA-binding domain"/>
    <property type="match status" value="1"/>
</dbReference>
<evidence type="ECO:0000313" key="13">
    <source>
        <dbReference type="EMBL" id="KAG6535451.1"/>
    </source>
</evidence>
<name>A0A8J5HTN2_ZINOF</name>
<dbReference type="GO" id="GO:0005634">
    <property type="term" value="C:nucleus"/>
    <property type="evidence" value="ECO:0007669"/>
    <property type="project" value="UniProtKB-SubCell"/>
</dbReference>
<dbReference type="AlphaFoldDB" id="A0A8J5HTN2"/>
<evidence type="ECO:0000256" key="10">
    <source>
        <dbReference type="SAM" id="Coils"/>
    </source>
</evidence>
<reference evidence="13 14" key="1">
    <citation type="submission" date="2020-08" db="EMBL/GenBank/DDBJ databases">
        <title>Plant Genome Project.</title>
        <authorList>
            <person name="Zhang R.-G."/>
        </authorList>
    </citation>
    <scope>NUCLEOTIDE SEQUENCE [LARGE SCALE GENOMIC DNA]</scope>
    <source>
        <tissue evidence="13">Rhizome</tissue>
    </source>
</reference>
<keyword evidence="5" id="KW-0346">Stress response</keyword>
<dbReference type="InterPro" id="IPR036388">
    <property type="entry name" value="WH-like_DNA-bd_sf"/>
</dbReference>
<comment type="subunit">
    <text evidence="2">Homotrimer.</text>
</comment>
<dbReference type="PRINTS" id="PR00056">
    <property type="entry name" value="HSFDOMAIN"/>
</dbReference>
<evidence type="ECO:0000256" key="7">
    <source>
        <dbReference type="ARBA" id="ARBA00023163"/>
    </source>
</evidence>
<evidence type="ECO:0000256" key="8">
    <source>
        <dbReference type="ARBA" id="ARBA00023242"/>
    </source>
</evidence>
<dbReference type="EMBL" id="JACMSC010000001">
    <property type="protein sequence ID" value="KAG6535451.1"/>
    <property type="molecule type" value="Genomic_DNA"/>
</dbReference>
<evidence type="ECO:0000256" key="5">
    <source>
        <dbReference type="ARBA" id="ARBA00023016"/>
    </source>
</evidence>
<comment type="similarity">
    <text evidence="9">Belongs to the HSF family.</text>
</comment>
<dbReference type="Gene3D" id="1.10.10.10">
    <property type="entry name" value="Winged helix-like DNA-binding domain superfamily/Winged helix DNA-binding domain"/>
    <property type="match status" value="1"/>
</dbReference>
<comment type="subcellular location">
    <subcellularLocation>
        <location evidence="1">Nucleus</location>
    </subcellularLocation>
</comment>
<keyword evidence="6" id="KW-0238">DNA-binding</keyword>
<dbReference type="PANTHER" id="PTHR10015:SF461">
    <property type="entry name" value="HEAT STRESS TRANSCRIPTION FACTOR A-5"/>
    <property type="match status" value="1"/>
</dbReference>
<feature type="domain" description="HSF-type DNA-binding" evidence="12">
    <location>
        <begin position="54"/>
        <end position="78"/>
    </location>
</feature>
<feature type="compositionally biased region" description="Polar residues" evidence="11">
    <location>
        <begin position="363"/>
        <end position="372"/>
    </location>
</feature>
<dbReference type="GO" id="GO:0034605">
    <property type="term" value="P:cellular response to heat"/>
    <property type="evidence" value="ECO:0007669"/>
    <property type="project" value="TreeGrafter"/>
</dbReference>
<evidence type="ECO:0000256" key="4">
    <source>
        <dbReference type="ARBA" id="ARBA00023015"/>
    </source>
</evidence>
<dbReference type="GO" id="GO:0003700">
    <property type="term" value="F:DNA-binding transcription factor activity"/>
    <property type="evidence" value="ECO:0007669"/>
    <property type="project" value="InterPro"/>
</dbReference>
<organism evidence="13 14">
    <name type="scientific">Zingiber officinale</name>
    <name type="common">Ginger</name>
    <name type="synonym">Amomum zingiber</name>
    <dbReference type="NCBI Taxonomy" id="94328"/>
    <lineage>
        <taxon>Eukaryota</taxon>
        <taxon>Viridiplantae</taxon>
        <taxon>Streptophyta</taxon>
        <taxon>Embryophyta</taxon>
        <taxon>Tracheophyta</taxon>
        <taxon>Spermatophyta</taxon>
        <taxon>Magnoliopsida</taxon>
        <taxon>Liliopsida</taxon>
        <taxon>Zingiberales</taxon>
        <taxon>Zingiberaceae</taxon>
        <taxon>Zingiber</taxon>
    </lineage>
</organism>
<dbReference type="GO" id="GO:0000978">
    <property type="term" value="F:RNA polymerase II cis-regulatory region sequence-specific DNA binding"/>
    <property type="evidence" value="ECO:0007669"/>
    <property type="project" value="TreeGrafter"/>
</dbReference>
<feature type="region of interest" description="Disordered" evidence="11">
    <location>
        <begin position="352"/>
        <end position="372"/>
    </location>
</feature>